<reference evidence="1 2" key="1">
    <citation type="submission" date="2013-11" db="EMBL/GenBank/DDBJ databases">
        <title>The Damaraland mole rat (Fukomys damarensis) genome and evolution of African mole rats.</title>
        <authorList>
            <person name="Gladyshev V.N."/>
            <person name="Fang X."/>
        </authorList>
    </citation>
    <scope>NUCLEOTIDE SEQUENCE [LARGE SCALE GENOMIC DNA]</scope>
    <source>
        <tissue evidence="1">Liver</tissue>
    </source>
</reference>
<name>A0A091D5J8_FUKDA</name>
<dbReference type="AlphaFoldDB" id="A0A091D5J8"/>
<dbReference type="Proteomes" id="UP000028990">
    <property type="component" value="Unassembled WGS sequence"/>
</dbReference>
<evidence type="ECO:0000313" key="2">
    <source>
        <dbReference type="Proteomes" id="UP000028990"/>
    </source>
</evidence>
<proteinExistence type="predicted"/>
<accession>A0A091D5J8</accession>
<protein>
    <submittedName>
        <fullName evidence="1">Uncharacterized protein</fullName>
    </submittedName>
</protein>
<dbReference type="EMBL" id="KN122922">
    <property type="protein sequence ID" value="KFO27384.1"/>
    <property type="molecule type" value="Genomic_DNA"/>
</dbReference>
<sequence length="97" mass="10817">MHSNYTKLSCLVPLRSAARIRLTLPFYVPTFATSSTTMEQLILRLGSLRKLCSSFYSSRFEAGKTTPSALVSGTETDEDKYRGSFDESMQCFIADAD</sequence>
<keyword evidence="2" id="KW-1185">Reference proteome</keyword>
<organism evidence="1 2">
    <name type="scientific">Fukomys damarensis</name>
    <name type="common">Damaraland mole rat</name>
    <name type="synonym">Cryptomys damarensis</name>
    <dbReference type="NCBI Taxonomy" id="885580"/>
    <lineage>
        <taxon>Eukaryota</taxon>
        <taxon>Metazoa</taxon>
        <taxon>Chordata</taxon>
        <taxon>Craniata</taxon>
        <taxon>Vertebrata</taxon>
        <taxon>Euteleostomi</taxon>
        <taxon>Mammalia</taxon>
        <taxon>Eutheria</taxon>
        <taxon>Euarchontoglires</taxon>
        <taxon>Glires</taxon>
        <taxon>Rodentia</taxon>
        <taxon>Hystricomorpha</taxon>
        <taxon>Bathyergidae</taxon>
        <taxon>Fukomys</taxon>
    </lineage>
</organism>
<evidence type="ECO:0000313" key="1">
    <source>
        <dbReference type="EMBL" id="KFO27384.1"/>
    </source>
</evidence>
<gene>
    <name evidence="1" type="ORF">H920_11185</name>
</gene>